<dbReference type="EMBL" id="CAEZWW010000073">
    <property type="protein sequence ID" value="CAB4673110.1"/>
    <property type="molecule type" value="Genomic_DNA"/>
</dbReference>
<dbReference type="CDD" id="cd02042">
    <property type="entry name" value="ParAB_family"/>
    <property type="match status" value="1"/>
</dbReference>
<dbReference type="FunFam" id="3.40.50.300:FF:000285">
    <property type="entry name" value="Sporulation initiation inhibitor Soj"/>
    <property type="match status" value="1"/>
</dbReference>
<reference evidence="2" key="1">
    <citation type="submission" date="2020-05" db="EMBL/GenBank/DDBJ databases">
        <authorList>
            <person name="Chiriac C."/>
            <person name="Salcher M."/>
            <person name="Ghai R."/>
            <person name="Kavagutti S V."/>
        </authorList>
    </citation>
    <scope>NUCLEOTIDE SEQUENCE</scope>
</reference>
<name>A0A6J6MFX6_9ZZZZ</name>
<accession>A0A6J6MFX6</accession>
<dbReference type="PIRSF" id="PIRSF009320">
    <property type="entry name" value="Nuc_binding_HP_1000"/>
    <property type="match status" value="1"/>
</dbReference>
<dbReference type="SUPFAM" id="SSF52540">
    <property type="entry name" value="P-loop containing nucleoside triphosphate hydrolases"/>
    <property type="match status" value="1"/>
</dbReference>
<dbReference type="InterPro" id="IPR027417">
    <property type="entry name" value="P-loop_NTPase"/>
</dbReference>
<dbReference type="PANTHER" id="PTHR13696">
    <property type="entry name" value="P-LOOP CONTAINING NUCLEOSIDE TRIPHOSPHATE HYDROLASE"/>
    <property type="match status" value="1"/>
</dbReference>
<proteinExistence type="predicted"/>
<dbReference type="Pfam" id="PF13614">
    <property type="entry name" value="AAA_31"/>
    <property type="match status" value="1"/>
</dbReference>
<evidence type="ECO:0000313" key="2">
    <source>
        <dbReference type="EMBL" id="CAB4673110.1"/>
    </source>
</evidence>
<dbReference type="AlphaFoldDB" id="A0A6J6MFX6"/>
<organism evidence="2">
    <name type="scientific">freshwater metagenome</name>
    <dbReference type="NCBI Taxonomy" id="449393"/>
    <lineage>
        <taxon>unclassified sequences</taxon>
        <taxon>metagenomes</taxon>
        <taxon>ecological metagenomes</taxon>
    </lineage>
</organism>
<dbReference type="Gene3D" id="3.40.50.300">
    <property type="entry name" value="P-loop containing nucleotide triphosphate hydrolases"/>
    <property type="match status" value="1"/>
</dbReference>
<sequence>MTRIITVANQKGGVGKTTTTVNMAAALAQAGFQVLVIDLDPQGNASTALGISHAEGVLSIYEVLSGEAVLAAAIAPCPDIPGLFGVPATVDLAGAEIELVNAEEREFALSRAIGTYLGTGLAGGKALDFILIDCPPSLGLLTLNGLVAAEEVLLPIQCEYYALEGLSQLLRTIEMVRASLNPELEVSAILLTMYDGRTRLASQVADEVRNHFGTRVLSTVIPRSVRLSEAPSYSQTVLTYDPSSAGALCYREAALEFAAIK</sequence>
<protein>
    <submittedName>
        <fullName evidence="2">Unannotated protein</fullName>
    </submittedName>
</protein>
<dbReference type="InterPro" id="IPR025669">
    <property type="entry name" value="AAA_dom"/>
</dbReference>
<feature type="domain" description="AAA" evidence="1">
    <location>
        <begin position="3"/>
        <end position="186"/>
    </location>
</feature>
<dbReference type="PANTHER" id="PTHR13696:SF52">
    <property type="entry name" value="PARA FAMILY PROTEIN CT_582"/>
    <property type="match status" value="1"/>
</dbReference>
<evidence type="ECO:0000259" key="1">
    <source>
        <dbReference type="Pfam" id="PF13614"/>
    </source>
</evidence>
<dbReference type="InterPro" id="IPR050678">
    <property type="entry name" value="DNA_Partitioning_ATPase"/>
</dbReference>
<gene>
    <name evidence="2" type="ORF">UFOPK2310_00727</name>
</gene>